<comment type="similarity">
    <text evidence="1">Belongs to the iron-containing alcohol dehydrogenase family.</text>
</comment>
<dbReference type="SUPFAM" id="SSF56796">
    <property type="entry name" value="Dehydroquinate synthase-like"/>
    <property type="match status" value="1"/>
</dbReference>
<dbReference type="Gene3D" id="3.40.50.1970">
    <property type="match status" value="1"/>
</dbReference>
<dbReference type="GO" id="GO:0017000">
    <property type="term" value="P:antibiotic biosynthetic process"/>
    <property type="evidence" value="ECO:0007669"/>
    <property type="project" value="InterPro"/>
</dbReference>
<reference evidence="5 6" key="1">
    <citation type="submission" date="2019-07" db="EMBL/GenBank/DDBJ databases">
        <title>Genome sequencing of 100 strains of the haloalkaliphilic chemolithoautotrophic sulfur-oxidizing bacterium Thioalkalivibrio.</title>
        <authorList>
            <person name="Muyzer G."/>
        </authorList>
    </citation>
    <scope>NUCLEOTIDE SEQUENCE [LARGE SCALE GENOMIC DNA]</scope>
    <source>
        <strain evidence="5 6">ASO4-4</strain>
    </source>
</reference>
<name>A0A562RVE9_9BACT</name>
<dbReference type="Proteomes" id="UP000318307">
    <property type="component" value="Unassembled WGS sequence"/>
</dbReference>
<protein>
    <submittedName>
        <fullName evidence="5">Alcohol dehydrogenase</fullName>
    </submittedName>
</protein>
<dbReference type="GO" id="GO:0046872">
    <property type="term" value="F:metal ion binding"/>
    <property type="evidence" value="ECO:0007669"/>
    <property type="project" value="InterPro"/>
</dbReference>
<dbReference type="PANTHER" id="PTHR11496">
    <property type="entry name" value="ALCOHOL DEHYDROGENASE"/>
    <property type="match status" value="1"/>
</dbReference>
<dbReference type="FunFam" id="3.40.50.1970:FF:000003">
    <property type="entry name" value="Alcohol dehydrogenase, iron-containing"/>
    <property type="match status" value="1"/>
</dbReference>
<keyword evidence="6" id="KW-1185">Reference proteome</keyword>
<evidence type="ECO:0000313" key="5">
    <source>
        <dbReference type="EMBL" id="TWI72366.1"/>
    </source>
</evidence>
<evidence type="ECO:0000259" key="3">
    <source>
        <dbReference type="Pfam" id="PF00465"/>
    </source>
</evidence>
<dbReference type="Pfam" id="PF25137">
    <property type="entry name" value="ADH_Fe_C"/>
    <property type="match status" value="1"/>
</dbReference>
<accession>A0A562RVE9</accession>
<feature type="domain" description="Fe-containing alcohol dehydrogenase-like C-terminal" evidence="4">
    <location>
        <begin position="221"/>
        <end position="328"/>
    </location>
</feature>
<gene>
    <name evidence="5" type="ORF">LZ24_01508</name>
</gene>
<dbReference type="InterPro" id="IPR035873">
    <property type="entry name" value="PhpC"/>
</dbReference>
<proteinExistence type="inferred from homology"/>
<dbReference type="PROSITE" id="PS00913">
    <property type="entry name" value="ADH_IRON_1"/>
    <property type="match status" value="1"/>
</dbReference>
<evidence type="ECO:0000256" key="1">
    <source>
        <dbReference type="ARBA" id="ARBA00007358"/>
    </source>
</evidence>
<dbReference type="CDD" id="cd08182">
    <property type="entry name" value="HEPD"/>
    <property type="match status" value="1"/>
</dbReference>
<evidence type="ECO:0000256" key="2">
    <source>
        <dbReference type="ARBA" id="ARBA00023002"/>
    </source>
</evidence>
<dbReference type="GO" id="GO:0004022">
    <property type="term" value="F:alcohol dehydrogenase (NAD+) activity"/>
    <property type="evidence" value="ECO:0007669"/>
    <property type="project" value="TreeGrafter"/>
</dbReference>
<dbReference type="InterPro" id="IPR018211">
    <property type="entry name" value="ADH_Fe_CS"/>
</dbReference>
<dbReference type="Pfam" id="PF00465">
    <property type="entry name" value="Fe-ADH"/>
    <property type="match status" value="1"/>
</dbReference>
<dbReference type="EMBL" id="VLLC01000010">
    <property type="protein sequence ID" value="TWI72366.1"/>
    <property type="molecule type" value="Genomic_DNA"/>
</dbReference>
<sequence>MDDPCADMARASYWNHYNPVRIIAGAGAINHIGLCMEQFFPAPDPSETGKQKHTGTILLLTSKGFTRRGAVDRLCGIIVSARPWVHMEIHDSVQPNPDMRDMESLTHKYKGHTISGIIAMGGGSVLDTGKVLSVLLPHIVANSEYAGLEDILCQGKKPHFFKKIPLIAIPTTAGTGAEVTPFATIWDALRHKKYSLSDNLVFPCHALSDPELTLSLPEEETVNTGLDALSHALESLWNINRTPLSEALAWQALYLGVKALPAVLEQPESIDKRAQMTHAALLSGLAISQTKTALAHSISYPLTSRFNIPHGLACSFTLAEMIRLSVKEKVFPVHYSALLKELIFLLESLGLKNRIGKYASFKDILNENEAMHTPERADNCIIKPDLIRLLKQSLNI</sequence>
<organism evidence="5 6">
    <name type="scientific">Desulfobotulus alkaliphilus</name>
    <dbReference type="NCBI Taxonomy" id="622671"/>
    <lineage>
        <taxon>Bacteria</taxon>
        <taxon>Pseudomonadati</taxon>
        <taxon>Thermodesulfobacteriota</taxon>
        <taxon>Desulfobacteria</taxon>
        <taxon>Desulfobacterales</taxon>
        <taxon>Desulfobacteraceae</taxon>
        <taxon>Desulfobotulus</taxon>
    </lineage>
</organism>
<comment type="caution">
    <text evidence="5">The sequence shown here is derived from an EMBL/GenBank/DDBJ whole genome shotgun (WGS) entry which is preliminary data.</text>
</comment>
<dbReference type="InterPro" id="IPR001670">
    <property type="entry name" value="ADH_Fe/GldA"/>
</dbReference>
<dbReference type="Gene3D" id="1.20.1090.10">
    <property type="entry name" value="Dehydroquinate synthase-like - alpha domain"/>
    <property type="match status" value="1"/>
</dbReference>
<evidence type="ECO:0000259" key="4">
    <source>
        <dbReference type="Pfam" id="PF25137"/>
    </source>
</evidence>
<dbReference type="InterPro" id="IPR039697">
    <property type="entry name" value="Alcohol_dehydrogenase_Fe"/>
</dbReference>
<evidence type="ECO:0000313" key="6">
    <source>
        <dbReference type="Proteomes" id="UP000318307"/>
    </source>
</evidence>
<feature type="domain" description="Alcohol dehydrogenase iron-type/glycerol dehydrogenase GldA" evidence="3">
    <location>
        <begin position="55"/>
        <end position="210"/>
    </location>
</feature>
<dbReference type="PANTHER" id="PTHR11496:SF83">
    <property type="entry name" value="HYDROXYACID-OXOACID TRANSHYDROGENASE, MITOCHONDRIAL"/>
    <property type="match status" value="1"/>
</dbReference>
<keyword evidence="2" id="KW-0560">Oxidoreductase</keyword>
<dbReference type="AlphaFoldDB" id="A0A562RVE9"/>
<dbReference type="InterPro" id="IPR056798">
    <property type="entry name" value="ADH_Fe_C"/>
</dbReference>